<organism evidence="3">
    <name type="scientific">uncultured Nocardioidaceae bacterium</name>
    <dbReference type="NCBI Taxonomy" id="253824"/>
    <lineage>
        <taxon>Bacteria</taxon>
        <taxon>Bacillati</taxon>
        <taxon>Actinomycetota</taxon>
        <taxon>Actinomycetes</taxon>
        <taxon>Propionibacteriales</taxon>
        <taxon>Nocardioidaceae</taxon>
        <taxon>environmental samples</taxon>
    </lineage>
</organism>
<evidence type="ECO:0000256" key="2">
    <source>
        <dbReference type="SAM" id="Phobius"/>
    </source>
</evidence>
<dbReference type="AlphaFoldDB" id="A0A6J4MV20"/>
<protein>
    <submittedName>
        <fullName evidence="3">CblZ, a non-orthologous displasment for Alpha-ribazole-5'-phosphate phosphatase</fullName>
    </submittedName>
</protein>
<evidence type="ECO:0000256" key="1">
    <source>
        <dbReference type="SAM" id="MobiDB-lite"/>
    </source>
</evidence>
<dbReference type="EMBL" id="CADCUL010000072">
    <property type="protein sequence ID" value="CAA9369562.1"/>
    <property type="molecule type" value="Genomic_DNA"/>
</dbReference>
<accession>A0A6J4MV20</accession>
<reference evidence="3" key="1">
    <citation type="submission" date="2020-02" db="EMBL/GenBank/DDBJ databases">
        <authorList>
            <person name="Meier V. D."/>
        </authorList>
    </citation>
    <scope>NUCLEOTIDE SEQUENCE</scope>
    <source>
        <strain evidence="3">AVDCRST_MAG21</strain>
    </source>
</reference>
<feature type="region of interest" description="Disordered" evidence="1">
    <location>
        <begin position="1"/>
        <end position="85"/>
    </location>
</feature>
<dbReference type="Pfam" id="PF11241">
    <property type="entry name" value="DUF3043"/>
    <property type="match status" value="1"/>
</dbReference>
<feature type="transmembrane region" description="Helical" evidence="2">
    <location>
        <begin position="105"/>
        <end position="124"/>
    </location>
</feature>
<dbReference type="InterPro" id="IPR021403">
    <property type="entry name" value="DUF3043"/>
</dbReference>
<gene>
    <name evidence="3" type="ORF">AVDCRST_MAG21-561</name>
</gene>
<name>A0A6J4MV20_9ACTN</name>
<evidence type="ECO:0000313" key="3">
    <source>
        <dbReference type="EMBL" id="CAA9369562.1"/>
    </source>
</evidence>
<keyword evidence="2" id="KW-0812">Transmembrane</keyword>
<feature type="compositionally biased region" description="Basic and acidic residues" evidence="1">
    <location>
        <begin position="51"/>
        <end position="68"/>
    </location>
</feature>
<sequence>MFGRRKDEPIEDAPSTTVEERVARPGGKGRPTPSRKEAEAARQKRLAPPRTRKEASALRREKVREGRAAQRAALNGSGDDRYLPARDQGPVKKYLRDFVDSRRTIGEFLLPLFFVVFVLVYVNQEWARRFSSSVFLAVILLLVVDSFRIARGSKKGVRERFGADEVRGTTMYSLLRSWQMRRLRLPKPRLRAGDPIP</sequence>
<proteinExistence type="predicted"/>
<feature type="transmembrane region" description="Helical" evidence="2">
    <location>
        <begin position="130"/>
        <end position="150"/>
    </location>
</feature>
<keyword evidence="2" id="KW-1133">Transmembrane helix</keyword>
<keyword evidence="2" id="KW-0472">Membrane</keyword>